<sequence length="392" mass="41351">MREAVIVSGVRTAVGKAPKGALRETRPEDLAGLVVAEALRRVPQVEPAEVEDVIIGCAIPEAEQGMNLGRIVALRAGLPTSVPGVTVNRFCSSGLQTIAMAAERIMAGFADVIVAGGVESMSLVPMTGHTVRPNPYLVEHYPQVYLSMGLTAEQVARRFDVSREDQDAFALRSHQRAARAIDEGLCRDEIVPVPVTRTVVGDDGKVVKTSFEFVEDEGVRRDTSLEALAQLRPAFAKDGTVTAGNSSQTSDGAAAVVVMSAERAAQLGLEPKLIFRSFAVGGVDPDIMGIGPVEAVPKALKKAGLSIDDIDLFELNEAFAAQSLAVMRKLGMDPEKTNVNGGAIALGHPLGCTGSKLTVSLMNEMRRRGSRYGVVTMCIGGGMGAAGVFERP</sequence>
<dbReference type="Pfam" id="PF00108">
    <property type="entry name" value="Thiolase_N"/>
    <property type="match status" value="1"/>
</dbReference>
<evidence type="ECO:0000256" key="4">
    <source>
        <dbReference type="ARBA" id="ARBA00023315"/>
    </source>
</evidence>
<dbReference type="PANTHER" id="PTHR43853">
    <property type="entry name" value="3-KETOACYL-COA THIOLASE, PEROXISOMAL"/>
    <property type="match status" value="1"/>
</dbReference>
<evidence type="ECO:0000259" key="9">
    <source>
        <dbReference type="Pfam" id="PF02803"/>
    </source>
</evidence>
<dbReference type="InterPro" id="IPR016039">
    <property type="entry name" value="Thiolase-like"/>
</dbReference>
<dbReference type="PROSITE" id="PS00737">
    <property type="entry name" value="THIOLASE_2"/>
    <property type="match status" value="1"/>
</dbReference>
<keyword evidence="11" id="KW-1185">Reference proteome</keyword>
<dbReference type="InterPro" id="IPR002155">
    <property type="entry name" value="Thiolase"/>
</dbReference>
<comment type="pathway">
    <text evidence="1">Lipid metabolism.</text>
</comment>
<protein>
    <recommendedName>
        <fullName evidence="5">acetyl-CoA C-acyltransferase</fullName>
        <ecNumber evidence="5">2.3.1.16</ecNumber>
    </recommendedName>
</protein>
<dbReference type="STRING" id="562970.Btus_1057"/>
<evidence type="ECO:0000313" key="10">
    <source>
        <dbReference type="EMBL" id="ADG05794.1"/>
    </source>
</evidence>
<evidence type="ECO:0000259" key="8">
    <source>
        <dbReference type="Pfam" id="PF00108"/>
    </source>
</evidence>
<keyword evidence="4 7" id="KW-0012">Acyltransferase</keyword>
<dbReference type="InterPro" id="IPR020610">
    <property type="entry name" value="Thiolase_AS"/>
</dbReference>
<feature type="active site" description="Proton acceptor" evidence="6">
    <location>
        <position position="378"/>
    </location>
</feature>
<evidence type="ECO:0000256" key="6">
    <source>
        <dbReference type="PIRSR" id="PIRSR000429-1"/>
    </source>
</evidence>
<evidence type="ECO:0000256" key="7">
    <source>
        <dbReference type="RuleBase" id="RU003557"/>
    </source>
</evidence>
<name>D5WWU3_KYRT2</name>
<dbReference type="Pfam" id="PF02803">
    <property type="entry name" value="Thiolase_C"/>
    <property type="match status" value="1"/>
</dbReference>
<dbReference type="PIRSF" id="PIRSF000429">
    <property type="entry name" value="Ac-CoA_Ac_transf"/>
    <property type="match status" value="1"/>
</dbReference>
<dbReference type="CDD" id="cd00751">
    <property type="entry name" value="thiolase"/>
    <property type="match status" value="1"/>
</dbReference>
<keyword evidence="3 7" id="KW-0808">Transferase</keyword>
<comment type="similarity">
    <text evidence="2 7">Belongs to the thiolase-like superfamily. Thiolase family.</text>
</comment>
<dbReference type="AlphaFoldDB" id="D5WWU3"/>
<feature type="active site" description="Proton acceptor" evidence="6">
    <location>
        <position position="348"/>
    </location>
</feature>
<gene>
    <name evidence="10" type="ordered locus">Btus_1057</name>
</gene>
<dbReference type="GO" id="GO:0010124">
    <property type="term" value="P:phenylacetate catabolic process"/>
    <property type="evidence" value="ECO:0007669"/>
    <property type="project" value="TreeGrafter"/>
</dbReference>
<accession>D5WWU3</accession>
<dbReference type="GO" id="GO:0003988">
    <property type="term" value="F:acetyl-CoA C-acyltransferase activity"/>
    <property type="evidence" value="ECO:0007669"/>
    <property type="project" value="UniProtKB-EC"/>
</dbReference>
<dbReference type="InterPro" id="IPR020613">
    <property type="entry name" value="Thiolase_CS"/>
</dbReference>
<feature type="active site" description="Acyl-thioester intermediate" evidence="6">
    <location>
        <position position="91"/>
    </location>
</feature>
<dbReference type="eggNOG" id="COG0183">
    <property type="taxonomic scope" value="Bacteria"/>
</dbReference>
<dbReference type="PANTHER" id="PTHR43853:SF21">
    <property type="entry name" value="STEROID 3-KETOACYL-COA THIOLASE"/>
    <property type="match status" value="1"/>
</dbReference>
<dbReference type="HOGENOM" id="CLU_031026_1_1_9"/>
<dbReference type="PROSITE" id="PS00099">
    <property type="entry name" value="THIOLASE_3"/>
    <property type="match status" value="1"/>
</dbReference>
<dbReference type="RefSeq" id="WP_013075085.1">
    <property type="nucleotide sequence ID" value="NC_014098.1"/>
</dbReference>
<evidence type="ECO:0000313" key="11">
    <source>
        <dbReference type="Proteomes" id="UP000002368"/>
    </source>
</evidence>
<evidence type="ECO:0000256" key="2">
    <source>
        <dbReference type="ARBA" id="ARBA00010982"/>
    </source>
</evidence>
<dbReference type="KEGG" id="bts:Btus_1057"/>
<evidence type="ECO:0000256" key="3">
    <source>
        <dbReference type="ARBA" id="ARBA00022679"/>
    </source>
</evidence>
<dbReference type="InterPro" id="IPR020616">
    <property type="entry name" value="Thiolase_N"/>
</dbReference>
<organism evidence="10 11">
    <name type="scientific">Kyrpidia tusciae (strain DSM 2912 / NBRC 15312 / T2)</name>
    <name type="common">Bacillus tusciae</name>
    <dbReference type="NCBI Taxonomy" id="562970"/>
    <lineage>
        <taxon>Bacteria</taxon>
        <taxon>Bacillati</taxon>
        <taxon>Bacillota</taxon>
        <taxon>Bacilli</taxon>
        <taxon>Bacillales</taxon>
        <taxon>Alicyclobacillaceae</taxon>
        <taxon>Kyrpidia</taxon>
    </lineage>
</organism>
<reference evidence="10 11" key="1">
    <citation type="journal article" date="2011" name="Stand. Genomic Sci.">
        <title>Complete genome sequence of the thermophilic, hydrogen-oxidizing Bacillus tusciae type strain (T2) and reclassification in the new genus, Kyrpidia gen. nov. as Kyrpidia tusciae comb. nov. and emendation of the family Alicyclobacillaceae da Costa and Rainey, 2010.</title>
        <authorList>
            <person name="Klenk H.P."/>
            <person name="Lapidus A."/>
            <person name="Chertkov O."/>
            <person name="Copeland A."/>
            <person name="Del Rio T.G."/>
            <person name="Nolan M."/>
            <person name="Lucas S."/>
            <person name="Chen F."/>
            <person name="Tice H."/>
            <person name="Cheng J.F."/>
            <person name="Han C."/>
            <person name="Bruce D."/>
            <person name="Goodwin L."/>
            <person name="Pitluck S."/>
            <person name="Pati A."/>
            <person name="Ivanova N."/>
            <person name="Mavromatis K."/>
            <person name="Daum C."/>
            <person name="Chen A."/>
            <person name="Palaniappan K."/>
            <person name="Chang Y.J."/>
            <person name="Land M."/>
            <person name="Hauser L."/>
            <person name="Jeffries C.D."/>
            <person name="Detter J.C."/>
            <person name="Rohde M."/>
            <person name="Abt B."/>
            <person name="Pukall R."/>
            <person name="Goker M."/>
            <person name="Bristow J."/>
            <person name="Markowitz V."/>
            <person name="Hugenholtz P."/>
            <person name="Eisen J.A."/>
        </authorList>
    </citation>
    <scope>NUCLEOTIDE SEQUENCE [LARGE SCALE GENOMIC DNA]</scope>
    <source>
        <strain evidence="10 11">DSM 2912</strain>
    </source>
</reference>
<dbReference type="GO" id="GO:0006635">
    <property type="term" value="P:fatty acid beta-oxidation"/>
    <property type="evidence" value="ECO:0007669"/>
    <property type="project" value="TreeGrafter"/>
</dbReference>
<dbReference type="PROSITE" id="PS00098">
    <property type="entry name" value="THIOLASE_1"/>
    <property type="match status" value="1"/>
</dbReference>
<dbReference type="InterPro" id="IPR020617">
    <property type="entry name" value="Thiolase_C"/>
</dbReference>
<dbReference type="InterPro" id="IPR050215">
    <property type="entry name" value="Thiolase-like_sf_Thiolase"/>
</dbReference>
<feature type="domain" description="Thiolase N-terminal" evidence="8">
    <location>
        <begin position="5"/>
        <end position="261"/>
    </location>
</feature>
<evidence type="ECO:0000256" key="1">
    <source>
        <dbReference type="ARBA" id="ARBA00005189"/>
    </source>
</evidence>
<dbReference type="EMBL" id="CP002017">
    <property type="protein sequence ID" value="ADG05794.1"/>
    <property type="molecule type" value="Genomic_DNA"/>
</dbReference>
<dbReference type="OrthoDB" id="2379477at2"/>
<proteinExistence type="inferred from homology"/>
<evidence type="ECO:0000256" key="5">
    <source>
        <dbReference type="ARBA" id="ARBA00024073"/>
    </source>
</evidence>
<dbReference type="Proteomes" id="UP000002368">
    <property type="component" value="Chromosome"/>
</dbReference>
<dbReference type="Gene3D" id="3.40.47.10">
    <property type="match status" value="1"/>
</dbReference>
<feature type="domain" description="Thiolase C-terminal" evidence="9">
    <location>
        <begin position="272"/>
        <end position="391"/>
    </location>
</feature>
<dbReference type="SUPFAM" id="SSF53901">
    <property type="entry name" value="Thiolase-like"/>
    <property type="match status" value="2"/>
</dbReference>
<dbReference type="FunFam" id="3.40.47.10:FF:000010">
    <property type="entry name" value="Acetyl-CoA acetyltransferase (Thiolase)"/>
    <property type="match status" value="1"/>
</dbReference>
<dbReference type="NCBIfam" id="TIGR01930">
    <property type="entry name" value="AcCoA-C-Actrans"/>
    <property type="match status" value="1"/>
</dbReference>
<dbReference type="InterPro" id="IPR020615">
    <property type="entry name" value="Thiolase_acyl_enz_int_AS"/>
</dbReference>
<dbReference type="GO" id="GO:0005737">
    <property type="term" value="C:cytoplasm"/>
    <property type="evidence" value="ECO:0007669"/>
    <property type="project" value="UniProtKB-ARBA"/>
</dbReference>
<dbReference type="EC" id="2.3.1.16" evidence="5"/>